<name>A0ABU1I1V8_9MICO</name>
<keyword evidence="5" id="KW-0029">Amino-acid transport</keyword>
<dbReference type="PANTHER" id="PTHR43820:SF4">
    <property type="entry name" value="HIGH-AFFINITY BRANCHED-CHAIN AMINO ACID TRANSPORT ATP-BINDING PROTEIN LIVF"/>
    <property type="match status" value="1"/>
</dbReference>
<gene>
    <name evidence="7" type="ORF">QE367_002083</name>
</gene>
<keyword evidence="2" id="KW-0813">Transport</keyword>
<evidence type="ECO:0000256" key="3">
    <source>
        <dbReference type="ARBA" id="ARBA00022741"/>
    </source>
</evidence>
<dbReference type="InterPro" id="IPR052156">
    <property type="entry name" value="BCAA_Transport_ATP-bd_LivF"/>
</dbReference>
<dbReference type="InterPro" id="IPR027417">
    <property type="entry name" value="P-loop_NTPase"/>
</dbReference>
<keyword evidence="4 7" id="KW-0067">ATP-binding</keyword>
<dbReference type="InterPro" id="IPR017871">
    <property type="entry name" value="ABC_transporter-like_CS"/>
</dbReference>
<keyword evidence="8" id="KW-1185">Reference proteome</keyword>
<dbReference type="EMBL" id="JAVIZA010000001">
    <property type="protein sequence ID" value="MDR6167879.1"/>
    <property type="molecule type" value="Genomic_DNA"/>
</dbReference>
<dbReference type="SMART" id="SM00382">
    <property type="entry name" value="AAA"/>
    <property type="match status" value="1"/>
</dbReference>
<dbReference type="PANTHER" id="PTHR43820">
    <property type="entry name" value="HIGH-AFFINITY BRANCHED-CHAIN AMINO ACID TRANSPORT ATP-BINDING PROTEIN LIVF"/>
    <property type="match status" value="1"/>
</dbReference>
<protein>
    <submittedName>
        <fullName evidence="7">Branched-chain amino acid transport system ATP-binding protein</fullName>
    </submittedName>
</protein>
<evidence type="ECO:0000259" key="6">
    <source>
        <dbReference type="PROSITE" id="PS50893"/>
    </source>
</evidence>
<proteinExistence type="inferred from homology"/>
<evidence type="ECO:0000313" key="8">
    <source>
        <dbReference type="Proteomes" id="UP001260188"/>
    </source>
</evidence>
<evidence type="ECO:0000313" key="7">
    <source>
        <dbReference type="EMBL" id="MDR6167879.1"/>
    </source>
</evidence>
<dbReference type="InterPro" id="IPR003593">
    <property type="entry name" value="AAA+_ATPase"/>
</dbReference>
<comment type="caution">
    <text evidence="7">The sequence shown here is derived from an EMBL/GenBank/DDBJ whole genome shotgun (WGS) entry which is preliminary data.</text>
</comment>
<evidence type="ECO:0000256" key="4">
    <source>
        <dbReference type="ARBA" id="ARBA00022840"/>
    </source>
</evidence>
<dbReference type="Proteomes" id="UP001260188">
    <property type="component" value="Unassembled WGS sequence"/>
</dbReference>
<evidence type="ECO:0000256" key="1">
    <source>
        <dbReference type="ARBA" id="ARBA00005417"/>
    </source>
</evidence>
<organism evidence="7 8">
    <name type="scientific">Microbacterium paludicola</name>
    <dbReference type="NCBI Taxonomy" id="300019"/>
    <lineage>
        <taxon>Bacteria</taxon>
        <taxon>Bacillati</taxon>
        <taxon>Actinomycetota</taxon>
        <taxon>Actinomycetes</taxon>
        <taxon>Micrococcales</taxon>
        <taxon>Microbacteriaceae</taxon>
        <taxon>Microbacterium</taxon>
    </lineage>
</organism>
<dbReference type="Pfam" id="PF00005">
    <property type="entry name" value="ABC_tran"/>
    <property type="match status" value="1"/>
</dbReference>
<sequence length="233" mass="24863">MLLEIDDLRAGYHGLEILHGISLSVDAGEVVAIVGANGAGKSTTLKTIAGEVKQQGGSVRFDGGAVGYGRSHLVAQRGLMLVPEHRALFGSLTVEDNLRMGAWGKKGRTGFSEDEILDLFPILRERRQQLAETMSGGQQQMLAIARALMGAPRLLMLDEPSTGLSPKLTWDVFHAVNAIRDRGVGVLIVEQNAHQVLQLADRAYVLESGSVALDGTASALASDERVQAAYLGH</sequence>
<dbReference type="CDD" id="cd03224">
    <property type="entry name" value="ABC_TM1139_LivF_branched"/>
    <property type="match status" value="1"/>
</dbReference>
<dbReference type="PROSITE" id="PS00211">
    <property type="entry name" value="ABC_TRANSPORTER_1"/>
    <property type="match status" value="1"/>
</dbReference>
<dbReference type="InterPro" id="IPR003439">
    <property type="entry name" value="ABC_transporter-like_ATP-bd"/>
</dbReference>
<dbReference type="SUPFAM" id="SSF52540">
    <property type="entry name" value="P-loop containing nucleoside triphosphate hydrolases"/>
    <property type="match status" value="1"/>
</dbReference>
<dbReference type="Gene3D" id="3.40.50.300">
    <property type="entry name" value="P-loop containing nucleotide triphosphate hydrolases"/>
    <property type="match status" value="1"/>
</dbReference>
<comment type="similarity">
    <text evidence="1">Belongs to the ABC transporter superfamily.</text>
</comment>
<accession>A0ABU1I1V8</accession>
<dbReference type="RefSeq" id="WP_023953530.1">
    <property type="nucleotide sequence ID" value="NZ_CP018134.1"/>
</dbReference>
<feature type="domain" description="ABC transporter" evidence="6">
    <location>
        <begin position="3"/>
        <end position="233"/>
    </location>
</feature>
<dbReference type="PROSITE" id="PS50893">
    <property type="entry name" value="ABC_TRANSPORTER_2"/>
    <property type="match status" value="1"/>
</dbReference>
<reference evidence="7 8" key="1">
    <citation type="submission" date="2023-08" db="EMBL/GenBank/DDBJ databases">
        <title>Functional and genomic diversity of the sorghum phyllosphere microbiome.</title>
        <authorList>
            <person name="Shade A."/>
        </authorList>
    </citation>
    <scope>NUCLEOTIDE SEQUENCE [LARGE SCALE GENOMIC DNA]</scope>
    <source>
        <strain evidence="7 8">SORGH_AS_0919</strain>
    </source>
</reference>
<dbReference type="GO" id="GO:0005524">
    <property type="term" value="F:ATP binding"/>
    <property type="evidence" value="ECO:0007669"/>
    <property type="project" value="UniProtKB-KW"/>
</dbReference>
<keyword evidence="3" id="KW-0547">Nucleotide-binding</keyword>
<evidence type="ECO:0000256" key="2">
    <source>
        <dbReference type="ARBA" id="ARBA00022448"/>
    </source>
</evidence>
<evidence type="ECO:0000256" key="5">
    <source>
        <dbReference type="ARBA" id="ARBA00022970"/>
    </source>
</evidence>